<dbReference type="Pfam" id="PF11706">
    <property type="entry name" value="zf-CGNR"/>
    <property type="match status" value="1"/>
</dbReference>
<dbReference type="EMBL" id="JBHSBC010000022">
    <property type="protein sequence ID" value="MFC3983008.1"/>
    <property type="molecule type" value="Genomic_DNA"/>
</dbReference>
<dbReference type="InterPro" id="IPR021005">
    <property type="entry name" value="Znf_CGNR"/>
</dbReference>
<evidence type="ECO:0000313" key="2">
    <source>
        <dbReference type="EMBL" id="MFC3983008.1"/>
    </source>
</evidence>
<reference evidence="3" key="1">
    <citation type="journal article" date="2019" name="Int. J. Syst. Evol. Microbiol.">
        <title>The Global Catalogue of Microorganisms (GCM) 10K type strain sequencing project: providing services to taxonomists for standard genome sequencing and annotation.</title>
        <authorList>
            <consortium name="The Broad Institute Genomics Platform"/>
            <consortium name="The Broad Institute Genome Sequencing Center for Infectious Disease"/>
            <person name="Wu L."/>
            <person name="Ma J."/>
        </authorList>
    </citation>
    <scope>NUCLEOTIDE SEQUENCE [LARGE SCALE GENOMIC DNA]</scope>
    <source>
        <strain evidence="3">TBRC 7912</strain>
    </source>
</reference>
<dbReference type="PANTHER" id="PTHR35525:SF3">
    <property type="entry name" value="BLL6575 PROTEIN"/>
    <property type="match status" value="1"/>
</dbReference>
<organism evidence="2 3">
    <name type="scientific">Streptosporangium jomthongense</name>
    <dbReference type="NCBI Taxonomy" id="1193683"/>
    <lineage>
        <taxon>Bacteria</taxon>
        <taxon>Bacillati</taxon>
        <taxon>Actinomycetota</taxon>
        <taxon>Actinomycetes</taxon>
        <taxon>Streptosporangiales</taxon>
        <taxon>Streptosporangiaceae</taxon>
        <taxon>Streptosporangium</taxon>
    </lineage>
</organism>
<gene>
    <name evidence="2" type="ORF">ACFOYY_22950</name>
</gene>
<name>A0ABV8F2X4_9ACTN</name>
<dbReference type="RefSeq" id="WP_362778285.1">
    <property type="nucleotide sequence ID" value="NZ_JBHSBC010000022.1"/>
</dbReference>
<sequence length="198" mass="20809">MSTVVPAAPAATTGGSPLTPSPAAELVLAFVNTRALRGERERLADTESFRDWLAAAGLADSGVRVTATDLAAARELREALIGVLLSHAGAPVRDEDVDRLRRFGELYPVRPVVGVLDAALCPVAGGTAGAFARVLASAAELALRGTWSRVKACRNPPCELGYYDRSRNQAAVYCDARTCGAQMATRAYRARARANSGP</sequence>
<keyword evidence="3" id="KW-1185">Reference proteome</keyword>
<dbReference type="SUPFAM" id="SSF160904">
    <property type="entry name" value="Jann2411-like"/>
    <property type="match status" value="1"/>
</dbReference>
<feature type="domain" description="Zinc finger CGNR" evidence="1">
    <location>
        <begin position="149"/>
        <end position="191"/>
    </location>
</feature>
<accession>A0ABV8F2X4</accession>
<dbReference type="PANTHER" id="PTHR35525">
    <property type="entry name" value="BLL6575 PROTEIN"/>
    <property type="match status" value="1"/>
</dbReference>
<evidence type="ECO:0000259" key="1">
    <source>
        <dbReference type="Pfam" id="PF11706"/>
    </source>
</evidence>
<comment type="caution">
    <text evidence="2">The sequence shown here is derived from an EMBL/GenBank/DDBJ whole genome shotgun (WGS) entry which is preliminary data.</text>
</comment>
<dbReference type="InterPro" id="IPR010852">
    <property type="entry name" value="ABATE"/>
</dbReference>
<evidence type="ECO:0000313" key="3">
    <source>
        <dbReference type="Proteomes" id="UP001595698"/>
    </source>
</evidence>
<protein>
    <submittedName>
        <fullName evidence="2">CGNR zinc finger domain-containing protein</fullName>
    </submittedName>
</protein>
<dbReference type="InterPro" id="IPR023286">
    <property type="entry name" value="ABATE_dom_sf"/>
</dbReference>
<dbReference type="Proteomes" id="UP001595698">
    <property type="component" value="Unassembled WGS sequence"/>
</dbReference>
<proteinExistence type="predicted"/>
<dbReference type="Gene3D" id="1.10.3300.10">
    <property type="entry name" value="Jann2411-like domain"/>
    <property type="match status" value="1"/>
</dbReference>
<dbReference type="Pfam" id="PF07336">
    <property type="entry name" value="ABATE"/>
    <property type="match status" value="1"/>
</dbReference>